<keyword evidence="2" id="KW-1185">Reference proteome</keyword>
<proteinExistence type="predicted"/>
<reference evidence="1" key="1">
    <citation type="submission" date="2022-10" db="EMBL/GenBank/DDBJ databases">
        <title>Culturing micro-colonial fungi from biological soil crusts in the Mojave desert and describing Neophaeococcomyces mojavensis, and introducing the new genera and species Taxawa tesnikishii.</title>
        <authorList>
            <person name="Kurbessoian T."/>
            <person name="Stajich J.E."/>
        </authorList>
    </citation>
    <scope>NUCLEOTIDE SEQUENCE</scope>
    <source>
        <strain evidence="1">JES_112</strain>
    </source>
</reference>
<name>A0ACC3AG34_9EURO</name>
<sequence length="223" mass="24627">MVYLCNDRRLGPQIFPWQFPLLSFVSNYERFGQKTPKQFLAEYWDPTKKDKNGIVVGGWMYGGENDDGFLRIPDPKNGVNATKLFASPMTLPVGLKVDRFGSEYGTFIAAADAPFAQRSLPPDALNTCKDATKCTPDEQAHPQAYHIYTVIKELPVCGGPAAPWFEQPGLGTQFDIKNAIPDKVKQNGKTTISDLIDAKYLQKEDLSKIPPGSGPQKLIGCPC</sequence>
<evidence type="ECO:0000313" key="1">
    <source>
        <dbReference type="EMBL" id="KAJ9661502.1"/>
    </source>
</evidence>
<accession>A0ACC3AG34</accession>
<protein>
    <submittedName>
        <fullName evidence="1">Uncharacterized protein</fullName>
    </submittedName>
</protein>
<gene>
    <name evidence="1" type="ORF">H2198_001882</name>
</gene>
<evidence type="ECO:0000313" key="2">
    <source>
        <dbReference type="Proteomes" id="UP001172386"/>
    </source>
</evidence>
<comment type="caution">
    <text evidence="1">The sequence shown here is derived from an EMBL/GenBank/DDBJ whole genome shotgun (WGS) entry which is preliminary data.</text>
</comment>
<dbReference type="EMBL" id="JAPDRQ010000022">
    <property type="protein sequence ID" value="KAJ9661502.1"/>
    <property type="molecule type" value="Genomic_DNA"/>
</dbReference>
<dbReference type="Proteomes" id="UP001172386">
    <property type="component" value="Unassembled WGS sequence"/>
</dbReference>
<organism evidence="1 2">
    <name type="scientific">Neophaeococcomyces mojaviensis</name>
    <dbReference type="NCBI Taxonomy" id="3383035"/>
    <lineage>
        <taxon>Eukaryota</taxon>
        <taxon>Fungi</taxon>
        <taxon>Dikarya</taxon>
        <taxon>Ascomycota</taxon>
        <taxon>Pezizomycotina</taxon>
        <taxon>Eurotiomycetes</taxon>
        <taxon>Chaetothyriomycetidae</taxon>
        <taxon>Chaetothyriales</taxon>
        <taxon>Chaetothyriales incertae sedis</taxon>
        <taxon>Neophaeococcomyces</taxon>
    </lineage>
</organism>